<accession>D6LIK0</accession>
<dbReference type="AlphaFoldDB" id="D6LIK0"/>
<gene>
    <name evidence="1" type="ORF">HMPREF0400_01565</name>
</gene>
<sequence>MLMTTCARCGKKKPANIKCECNKNRHKIYDREYRDKDSAEFYNSKQWKSLRNICKAKAKGLDLYELMVNHNYVVGTLSHHIEELKDNKARALDINNLIWISEKTHNYIHAQYDKSKKDKLDMQKRLFDILNKYYNDESIVFSLIAGGID</sequence>
<name>D6LIK0_9FUSO</name>
<organism evidence="1 2">
    <name type="scientific">Fusobacterium periodonticum 1_1_41FAA</name>
    <dbReference type="NCBI Taxonomy" id="469621"/>
    <lineage>
        <taxon>Bacteria</taxon>
        <taxon>Fusobacteriati</taxon>
        <taxon>Fusobacteriota</taxon>
        <taxon>Fusobacteriia</taxon>
        <taxon>Fusobacteriales</taxon>
        <taxon>Fusobacteriaceae</taxon>
        <taxon>Fusobacterium</taxon>
    </lineage>
</organism>
<keyword evidence="1" id="KW-0378">Hydrolase</keyword>
<dbReference type="Proteomes" id="UP000003964">
    <property type="component" value="Unassembled WGS sequence"/>
</dbReference>
<keyword evidence="1" id="KW-0540">Nuclease</keyword>
<dbReference type="EMBL" id="GG770383">
    <property type="protein sequence ID" value="EFG28226.2"/>
    <property type="molecule type" value="Genomic_DNA"/>
</dbReference>
<dbReference type="RefSeq" id="WP_008821484.1">
    <property type="nucleotide sequence ID" value="NZ_GG770383.1"/>
</dbReference>
<protein>
    <submittedName>
        <fullName evidence="1">HNH endonuclease domain protein</fullName>
    </submittedName>
</protein>
<evidence type="ECO:0000313" key="2">
    <source>
        <dbReference type="Proteomes" id="UP000003964"/>
    </source>
</evidence>
<reference evidence="1 2" key="1">
    <citation type="submission" date="2010-03" db="EMBL/GenBank/DDBJ databases">
        <title>The Genome Sequence of Fusobacterium sp. 1_1_41FAA.</title>
        <authorList>
            <consortium name="The Broad Institute Genome Sequencing Platform"/>
            <person name="Ward D."/>
            <person name="Earl A."/>
            <person name="Feldgarden M."/>
            <person name="Gevers D."/>
            <person name="Young S.K."/>
            <person name="Zeng Q."/>
            <person name="Koehrsen M."/>
            <person name="Alvarado L."/>
            <person name="Berlin A."/>
            <person name="Borenstein D."/>
            <person name="Chapman S."/>
            <person name="Chen Z."/>
            <person name="Engels R."/>
            <person name="Freedman E."/>
            <person name="Gellesch M."/>
            <person name="Goldberg J."/>
            <person name="Griggs A."/>
            <person name="Gujja S."/>
            <person name="Heilman E."/>
            <person name="Heiman D."/>
            <person name="Hepburn T."/>
            <person name="Howarth C."/>
            <person name="Jen D."/>
            <person name="Larson L."/>
            <person name="Mehta T."/>
            <person name="Park D."/>
            <person name="Pearson M."/>
            <person name="Richards J."/>
            <person name="Roberts A."/>
            <person name="Saif S."/>
            <person name="Shea T."/>
            <person name="Shenoy N."/>
            <person name="Sisk P."/>
            <person name="Stolte C."/>
            <person name="Sykes S."/>
            <person name="Walk T."/>
            <person name="White J."/>
            <person name="Yandava C."/>
            <person name="Strauss J.C."/>
            <person name="Ambrose C.E."/>
            <person name="Allen-Vercoe E."/>
            <person name="Haas B."/>
            <person name="Henn M.R."/>
            <person name="Nusbaum C."/>
            <person name="Birren B."/>
        </authorList>
    </citation>
    <scope>NUCLEOTIDE SEQUENCE [LARGE SCALE GENOMIC DNA]</scope>
    <source>
        <strain evidence="1 2">1_1_41FAA</strain>
    </source>
</reference>
<keyword evidence="1" id="KW-0255">Endonuclease</keyword>
<dbReference type="GO" id="GO:0004519">
    <property type="term" value="F:endonuclease activity"/>
    <property type="evidence" value="ECO:0007669"/>
    <property type="project" value="UniProtKB-KW"/>
</dbReference>
<evidence type="ECO:0000313" key="1">
    <source>
        <dbReference type="EMBL" id="EFG28226.2"/>
    </source>
</evidence>
<proteinExistence type="predicted"/>